<evidence type="ECO:0000256" key="3">
    <source>
        <dbReference type="ARBA" id="ARBA00023136"/>
    </source>
</evidence>
<keyword evidence="4" id="KW-0564">Palmitate</keyword>
<comment type="caution">
    <text evidence="7">The sequence shown here is derived from an EMBL/GenBank/DDBJ whole genome shotgun (WGS) entry which is preliminary data.</text>
</comment>
<reference evidence="7 8" key="1">
    <citation type="submission" date="2021-06" db="EMBL/GenBank/DDBJ databases">
        <title>Faecalicatena sp. nov. isolated from porcine feces.</title>
        <authorList>
            <person name="Oh B.S."/>
            <person name="Lee J.H."/>
        </authorList>
    </citation>
    <scope>NUCLEOTIDE SEQUENCE [LARGE SCALE GENOMIC DNA]</scope>
    <source>
        <strain evidence="7 8">AGMB00832</strain>
    </source>
</reference>
<evidence type="ECO:0000256" key="1">
    <source>
        <dbReference type="ARBA" id="ARBA00022475"/>
    </source>
</evidence>
<feature type="chain" id="PRO_5046818250" evidence="6">
    <location>
        <begin position="24"/>
        <end position="439"/>
    </location>
</feature>
<name>A0ABS6CZA9_9FIRM</name>
<dbReference type="InterPro" id="IPR050490">
    <property type="entry name" value="Bact_solute-bd_prot1"/>
</dbReference>
<evidence type="ECO:0000256" key="4">
    <source>
        <dbReference type="ARBA" id="ARBA00023139"/>
    </source>
</evidence>
<dbReference type="InterPro" id="IPR006059">
    <property type="entry name" value="SBP"/>
</dbReference>
<keyword evidence="3" id="KW-0472">Membrane</keyword>
<keyword evidence="8" id="KW-1185">Reference proteome</keyword>
<dbReference type="Proteomes" id="UP000723714">
    <property type="component" value="Unassembled WGS sequence"/>
</dbReference>
<dbReference type="EMBL" id="JABACJ020000001">
    <property type="protein sequence ID" value="MBU3874659.1"/>
    <property type="molecule type" value="Genomic_DNA"/>
</dbReference>
<evidence type="ECO:0000256" key="6">
    <source>
        <dbReference type="SAM" id="SignalP"/>
    </source>
</evidence>
<accession>A0ABS6CZA9</accession>
<evidence type="ECO:0000313" key="7">
    <source>
        <dbReference type="EMBL" id="MBU3874659.1"/>
    </source>
</evidence>
<gene>
    <name evidence="7" type="ORF">HGO97_002380</name>
</gene>
<dbReference type="RefSeq" id="WP_216239060.1">
    <property type="nucleotide sequence ID" value="NZ_JABACJ020000001.1"/>
</dbReference>
<feature type="signal peptide" evidence="6">
    <location>
        <begin position="1"/>
        <end position="23"/>
    </location>
</feature>
<dbReference type="Pfam" id="PF01547">
    <property type="entry name" value="SBP_bac_1"/>
    <property type="match status" value="1"/>
</dbReference>
<dbReference type="PROSITE" id="PS51257">
    <property type="entry name" value="PROKAR_LIPOPROTEIN"/>
    <property type="match status" value="1"/>
</dbReference>
<keyword evidence="5" id="KW-0449">Lipoprotein</keyword>
<dbReference type="PANTHER" id="PTHR43649:SF33">
    <property type="entry name" value="POLYGALACTURONAN_RHAMNOGALACTURONAN-BINDING PROTEIN YTCQ"/>
    <property type="match status" value="1"/>
</dbReference>
<sequence length="439" mass="48450">MNKKKWKKGLAVALGASMVLSLAACGNSGKEEKKEAKEDSKEIEIRLTSRWGGEETLSQYFNSKIDEFNKMDNGIKIVADNVTDEQQYFDKLSSQFGAGTQPNVFINYGGTGIKDYIEGGVLLDLEPYFAEDPEWKDSFMPLFTNWQDGDATYGVPVMLYQILLYYNKDILSANNLEAPETIEDLEKVCDALVAAGVTPFQLGEGTNFRAGHLLNNLCYKAYGGDICDKLASREINYDSKEMTDMYAIIKKWNEKGYFGENPVSVDNNGEKAAFLSGKSAFRYDGAWFVGEIPGTDVEGSVDVTAFPYFAGKEDLKTNVQGGSGQGFSITDSGDEKINDAAVEVVKFLTSQDYYAGLEKASNGGIYPVKFESDPETKIDDMTVKVKEIVAEATVFRGDMQEVDPETHMLNTVRTALQGLFVDSTPEACGKEIVSLEEEK</sequence>
<protein>
    <submittedName>
        <fullName evidence="7">Extracellular solute-binding protein</fullName>
    </submittedName>
</protein>
<proteinExistence type="predicted"/>
<keyword evidence="2 6" id="KW-0732">Signal</keyword>
<keyword evidence="1" id="KW-1003">Cell membrane</keyword>
<dbReference type="PANTHER" id="PTHR43649">
    <property type="entry name" value="ARABINOSE-BINDING PROTEIN-RELATED"/>
    <property type="match status" value="1"/>
</dbReference>
<organism evidence="7 8">
    <name type="scientific">Faecalicatena faecalis</name>
    <dbReference type="NCBI Taxonomy" id="2726362"/>
    <lineage>
        <taxon>Bacteria</taxon>
        <taxon>Bacillati</taxon>
        <taxon>Bacillota</taxon>
        <taxon>Clostridia</taxon>
        <taxon>Lachnospirales</taxon>
        <taxon>Lachnospiraceae</taxon>
        <taxon>Faecalicatena</taxon>
    </lineage>
</organism>
<evidence type="ECO:0000256" key="2">
    <source>
        <dbReference type="ARBA" id="ARBA00022729"/>
    </source>
</evidence>
<evidence type="ECO:0000313" key="8">
    <source>
        <dbReference type="Proteomes" id="UP000723714"/>
    </source>
</evidence>
<evidence type="ECO:0000256" key="5">
    <source>
        <dbReference type="ARBA" id="ARBA00023288"/>
    </source>
</evidence>